<dbReference type="Gene3D" id="3.30.420.40">
    <property type="match status" value="1"/>
</dbReference>
<evidence type="ECO:0000256" key="2">
    <source>
        <dbReference type="SAM" id="SignalP"/>
    </source>
</evidence>
<dbReference type="RefSeq" id="XP_053591159.1">
    <property type="nucleotide sequence ID" value="XM_053722514.1"/>
</dbReference>
<feature type="signal peptide" evidence="2">
    <location>
        <begin position="1"/>
        <end position="23"/>
    </location>
</feature>
<evidence type="ECO:0000313" key="3">
    <source>
        <dbReference type="EMBL" id="KAF1768663.1"/>
    </source>
</evidence>
<dbReference type="InterPro" id="IPR004001">
    <property type="entry name" value="Actin_CS"/>
</dbReference>
<dbReference type="FunFam" id="3.30.420.40:FF:000058">
    <property type="entry name" value="Putative actin-related protein 5"/>
    <property type="match status" value="1"/>
</dbReference>
<dbReference type="KEGG" id="crq:GCK72_000476"/>
<dbReference type="SUPFAM" id="SSF53067">
    <property type="entry name" value="Actin-like ATPase domain"/>
    <property type="match status" value="1"/>
</dbReference>
<comment type="caution">
    <text evidence="3">The sequence shown here is derived from an EMBL/GenBank/DDBJ whole genome shotgun (WGS) entry which is preliminary data.</text>
</comment>
<protein>
    <submittedName>
        <fullName evidence="3">Uncharacterized protein</fullName>
    </submittedName>
</protein>
<accession>A0A6A5HQY3</accession>
<reference evidence="3 4" key="1">
    <citation type="submission" date="2019-12" db="EMBL/GenBank/DDBJ databases">
        <title>Chromosome-level assembly of the Caenorhabditis remanei genome.</title>
        <authorList>
            <person name="Teterina A.A."/>
            <person name="Willis J.H."/>
            <person name="Phillips P.C."/>
        </authorList>
    </citation>
    <scope>NUCLEOTIDE SEQUENCE [LARGE SCALE GENOMIC DNA]</scope>
    <source>
        <strain evidence="3 4">PX506</strain>
        <tissue evidence="3">Whole organism</tissue>
    </source>
</reference>
<dbReference type="InterPro" id="IPR043129">
    <property type="entry name" value="ATPase_NBD"/>
</dbReference>
<dbReference type="Proteomes" id="UP000483820">
    <property type="component" value="Chromosome I"/>
</dbReference>
<dbReference type="InterPro" id="IPR004000">
    <property type="entry name" value="Actin"/>
</dbReference>
<gene>
    <name evidence="3" type="ORF">GCK72_000476</name>
</gene>
<dbReference type="AlphaFoldDB" id="A0A6A5HQY3"/>
<dbReference type="Pfam" id="PF00022">
    <property type="entry name" value="Actin"/>
    <property type="match status" value="1"/>
</dbReference>
<keyword evidence="1" id="KW-0963">Cytoplasm</keyword>
<dbReference type="GeneID" id="78773101"/>
<keyword evidence="1" id="KW-0206">Cytoskeleton</keyword>
<dbReference type="PROSITE" id="PS00432">
    <property type="entry name" value="ACTINS_2"/>
    <property type="match status" value="1"/>
</dbReference>
<proteinExistence type="predicted"/>
<sequence>MTTCLCLYVFLIILASFINRNFASIVASNFNFFTAQSNTYSLVGSTIRARNTSPNAPEPIFLYSMTSSWAIIHIDDSGVSRTKMPQCSRKSKTKKVSPIAPTSTKVKIIAAAERKYSVWCGGSIFSSLTSFDSQWITREEYEEVDDSRTKLELFTCIAWTTSVDITVNFNGERSSHRMEHGIPCKMPETNISIVITGFPTPSTSMHAVTFIKK</sequence>
<feature type="chain" id="PRO_5025436116" evidence="2">
    <location>
        <begin position="24"/>
        <end position="213"/>
    </location>
</feature>
<evidence type="ECO:0000256" key="1">
    <source>
        <dbReference type="ARBA" id="ARBA00023212"/>
    </source>
</evidence>
<organism evidence="3 4">
    <name type="scientific">Caenorhabditis remanei</name>
    <name type="common">Caenorhabditis vulgaris</name>
    <dbReference type="NCBI Taxonomy" id="31234"/>
    <lineage>
        <taxon>Eukaryota</taxon>
        <taxon>Metazoa</taxon>
        <taxon>Ecdysozoa</taxon>
        <taxon>Nematoda</taxon>
        <taxon>Chromadorea</taxon>
        <taxon>Rhabditida</taxon>
        <taxon>Rhabditina</taxon>
        <taxon>Rhabditomorpha</taxon>
        <taxon>Rhabditoidea</taxon>
        <taxon>Rhabditidae</taxon>
        <taxon>Peloderinae</taxon>
        <taxon>Caenorhabditis</taxon>
    </lineage>
</organism>
<evidence type="ECO:0000313" key="4">
    <source>
        <dbReference type="Proteomes" id="UP000483820"/>
    </source>
</evidence>
<dbReference type="CTD" id="78773101"/>
<name>A0A6A5HQY3_CAERE</name>
<dbReference type="EMBL" id="WUAV01000001">
    <property type="protein sequence ID" value="KAF1768663.1"/>
    <property type="molecule type" value="Genomic_DNA"/>
</dbReference>
<keyword evidence="2" id="KW-0732">Signal</keyword>